<dbReference type="STRING" id="159449.B4N89_28060"/>
<evidence type="ECO:0000256" key="1">
    <source>
        <dbReference type="SAM" id="MobiDB-lite"/>
    </source>
</evidence>
<keyword evidence="4" id="KW-1185">Reference proteome</keyword>
<dbReference type="SUPFAM" id="SSF53187">
    <property type="entry name" value="Zn-dependent exopeptidases"/>
    <property type="match status" value="1"/>
</dbReference>
<dbReference type="InterPro" id="IPR007484">
    <property type="entry name" value="Peptidase_M28"/>
</dbReference>
<evidence type="ECO:0000313" key="3">
    <source>
        <dbReference type="EMBL" id="OPC84272.1"/>
    </source>
</evidence>
<accession>A0A1T3P5I9</accession>
<reference evidence="3 4" key="1">
    <citation type="submission" date="2017-03" db="EMBL/GenBank/DDBJ databases">
        <title>Draft genome sequence of Streptomyces scabrisporus NF3, endophyte isolated from Amphipterygium adstringens.</title>
        <authorList>
            <person name="Vazquez M."/>
            <person name="Ceapa C.D."/>
            <person name="Rodriguez Luna D."/>
            <person name="Sanchez Esquivel S."/>
        </authorList>
    </citation>
    <scope>NUCLEOTIDE SEQUENCE [LARGE SCALE GENOMIC DNA]</scope>
    <source>
        <strain evidence="3 4">NF3</strain>
    </source>
</reference>
<dbReference type="InterPro" id="IPR051464">
    <property type="entry name" value="Peptidase_M42_aminopept"/>
</dbReference>
<gene>
    <name evidence="3" type="ORF">B4N89_28060</name>
</gene>
<proteinExistence type="predicted"/>
<feature type="domain" description="Peptidase M28" evidence="2">
    <location>
        <begin position="237"/>
        <end position="398"/>
    </location>
</feature>
<organism evidence="3 4">
    <name type="scientific">Embleya scabrispora</name>
    <dbReference type="NCBI Taxonomy" id="159449"/>
    <lineage>
        <taxon>Bacteria</taxon>
        <taxon>Bacillati</taxon>
        <taxon>Actinomycetota</taxon>
        <taxon>Actinomycetes</taxon>
        <taxon>Kitasatosporales</taxon>
        <taxon>Streptomycetaceae</taxon>
        <taxon>Embleya</taxon>
    </lineage>
</organism>
<protein>
    <submittedName>
        <fullName evidence="3">Peptidase M28</fullName>
    </submittedName>
</protein>
<sequence length="416" mass="44271">MTSHGGTDPHPSGTGRKHRSRRPTEAELRAVIEPLAEIERLPTSAGEREAAHRIADLLRTLGATDAAVEEEPAYTSYARPIGTLTALATAAGLLAGRSRLAATAVAAAATLGIADDISYRHQYARRALGGRRRSAHNVVASVGDPDAPRTLVVTAHHDAAPTGAVFDERAARWFATRYPHLIDRVSENPPLWWPVVAGPALIALGAATGAKSLRRAGIGLAALSTAAFTQIGRSRAVPGANDNLSGVAVLVALARTLRAEPVNGVRVLLVSAGAEEALQEGIRGFARRHFPDLDRERTWFLNVDTVGSGNLVLLEAEGPLRMEPYDVPFNNLLSECATRNDIKVLTGLRSRSSTDGVVPNRHGYPTATLVSIDDQKLIPHYHLHTDLPEHVDYDCVADACALAEAAARALAPQPTE</sequence>
<evidence type="ECO:0000259" key="2">
    <source>
        <dbReference type="Pfam" id="PF04389"/>
    </source>
</evidence>
<dbReference type="Proteomes" id="UP000190037">
    <property type="component" value="Unassembled WGS sequence"/>
</dbReference>
<dbReference type="eggNOG" id="COG2234">
    <property type="taxonomic scope" value="Bacteria"/>
</dbReference>
<dbReference type="Pfam" id="PF04389">
    <property type="entry name" value="Peptidase_M28"/>
    <property type="match status" value="1"/>
</dbReference>
<dbReference type="EMBL" id="MWQN01000001">
    <property type="protein sequence ID" value="OPC84272.1"/>
    <property type="molecule type" value="Genomic_DNA"/>
</dbReference>
<dbReference type="PANTHER" id="PTHR32481">
    <property type="entry name" value="AMINOPEPTIDASE"/>
    <property type="match status" value="1"/>
</dbReference>
<dbReference type="RefSeq" id="WP_078978566.1">
    <property type="nucleotide sequence ID" value="NZ_MWQN01000001.1"/>
</dbReference>
<dbReference type="Gene3D" id="3.40.630.10">
    <property type="entry name" value="Zn peptidases"/>
    <property type="match status" value="1"/>
</dbReference>
<feature type="region of interest" description="Disordered" evidence="1">
    <location>
        <begin position="1"/>
        <end position="25"/>
    </location>
</feature>
<evidence type="ECO:0000313" key="4">
    <source>
        <dbReference type="Proteomes" id="UP000190037"/>
    </source>
</evidence>
<comment type="caution">
    <text evidence="3">The sequence shown here is derived from an EMBL/GenBank/DDBJ whole genome shotgun (WGS) entry which is preliminary data.</text>
</comment>
<dbReference type="PANTHER" id="PTHR32481:SF0">
    <property type="entry name" value="AMINOPEPTIDASE YPDE-RELATED"/>
    <property type="match status" value="1"/>
</dbReference>
<name>A0A1T3P5I9_9ACTN</name>
<dbReference type="AlphaFoldDB" id="A0A1T3P5I9"/>
<dbReference type="OrthoDB" id="3456059at2"/>